<dbReference type="AlphaFoldDB" id="A0A515EUV2"/>
<dbReference type="InterPro" id="IPR045526">
    <property type="entry name" value="DUF6471"/>
</dbReference>
<organism evidence="2 3">
    <name type="scientific">Rhodoferax aquaticus</name>
    <dbReference type="NCBI Taxonomy" id="2527691"/>
    <lineage>
        <taxon>Bacteria</taxon>
        <taxon>Pseudomonadati</taxon>
        <taxon>Pseudomonadota</taxon>
        <taxon>Betaproteobacteria</taxon>
        <taxon>Burkholderiales</taxon>
        <taxon>Comamonadaceae</taxon>
        <taxon>Rhodoferax</taxon>
    </lineage>
</organism>
<reference evidence="3" key="2">
    <citation type="journal article" date="2020" name="Int. J. Syst. Evol. Microbiol.">
        <title>Genomic insights into a novel species Rhodoferax aquaticus sp. nov., isolated from freshwater.</title>
        <authorList>
            <person name="Li T."/>
            <person name="Zhuo Y."/>
            <person name="Jin C.Z."/>
            <person name="Wu X."/>
            <person name="Ko S.R."/>
            <person name="Jin F.J."/>
            <person name="Ahn C.Y."/>
            <person name="Oh H.M."/>
            <person name="Lee H.G."/>
            <person name="Jin L."/>
        </authorList>
    </citation>
    <scope>NUCLEOTIDE SEQUENCE [LARGE SCALE GENOMIC DNA]</scope>
    <source>
        <strain evidence="3">Gr-4</strain>
    </source>
</reference>
<protein>
    <recommendedName>
        <fullName evidence="1">DUF6471 domain-containing protein</fullName>
    </recommendedName>
</protein>
<name>A0A515EUV2_9BURK</name>
<evidence type="ECO:0000313" key="3">
    <source>
        <dbReference type="Proteomes" id="UP000317365"/>
    </source>
</evidence>
<dbReference type="Pfam" id="PF20075">
    <property type="entry name" value="DUF6471"/>
    <property type="match status" value="1"/>
</dbReference>
<proteinExistence type="predicted"/>
<reference evidence="3" key="1">
    <citation type="submission" date="2019-02" db="EMBL/GenBank/DDBJ databases">
        <title>Complete genome sequence of Rhodoferax sp. Gr-4.</title>
        <authorList>
            <person name="Jin L."/>
        </authorList>
    </citation>
    <scope>NUCLEOTIDE SEQUENCE [LARGE SCALE GENOMIC DNA]</scope>
    <source>
        <strain evidence="3">Gr-4</strain>
    </source>
</reference>
<feature type="domain" description="DUF6471" evidence="1">
    <location>
        <begin position="9"/>
        <end position="74"/>
    </location>
</feature>
<dbReference type="EMBL" id="CP036282">
    <property type="protein sequence ID" value="QDL56446.1"/>
    <property type="molecule type" value="Genomic_DNA"/>
</dbReference>
<dbReference type="Proteomes" id="UP000317365">
    <property type="component" value="Chromosome"/>
</dbReference>
<keyword evidence="3" id="KW-1185">Reference proteome</keyword>
<evidence type="ECO:0000313" key="2">
    <source>
        <dbReference type="EMBL" id="QDL56446.1"/>
    </source>
</evidence>
<dbReference type="KEGG" id="rhg:EXZ61_21070"/>
<dbReference type="RefSeq" id="WP_142813881.1">
    <property type="nucleotide sequence ID" value="NZ_CP036282.1"/>
</dbReference>
<sequence length="95" mass="10640">METDLDDPWKEFARRLLLDAAALRGLSTARQLADVLAEQGIVIAPRTLARRISRGSFDAGFFLLFLQALGVSEIAFQGQQSADVEIQKKLRPRKR</sequence>
<gene>
    <name evidence="2" type="ORF">EXZ61_21070</name>
</gene>
<evidence type="ECO:0000259" key="1">
    <source>
        <dbReference type="Pfam" id="PF20075"/>
    </source>
</evidence>
<accession>A0A515EUV2</accession>